<proteinExistence type="predicted"/>
<accession>A0A428MSX4</accession>
<gene>
    <name evidence="1" type="ORF">D7Z54_32355</name>
</gene>
<reference evidence="1 2" key="1">
    <citation type="submission" date="2018-10" db="EMBL/GenBank/DDBJ databases">
        <title>Draft genome sequence of Bacillus salarius IM0101, isolated from a hypersaline soil in Inner Mongolia, China.</title>
        <authorList>
            <person name="Yamprayoonswat W."/>
            <person name="Boonvisut S."/>
            <person name="Jumpathong W."/>
            <person name="Sittihan S."/>
            <person name="Ruangsuj P."/>
            <person name="Wanthongcharoen S."/>
            <person name="Thongpramul N."/>
            <person name="Pimmason S."/>
            <person name="Yu B."/>
            <person name="Yasawong M."/>
        </authorList>
    </citation>
    <scope>NUCLEOTIDE SEQUENCE [LARGE SCALE GENOMIC DNA]</scope>
    <source>
        <strain evidence="1 2">IM0101</strain>
    </source>
</reference>
<evidence type="ECO:0000313" key="1">
    <source>
        <dbReference type="EMBL" id="RSL29232.1"/>
    </source>
</evidence>
<comment type="caution">
    <text evidence="1">The sequence shown here is derived from an EMBL/GenBank/DDBJ whole genome shotgun (WGS) entry which is preliminary data.</text>
</comment>
<dbReference type="Proteomes" id="UP000275076">
    <property type="component" value="Unassembled WGS sequence"/>
</dbReference>
<dbReference type="OrthoDB" id="9941315at2"/>
<evidence type="ECO:0000313" key="2">
    <source>
        <dbReference type="Proteomes" id="UP000275076"/>
    </source>
</evidence>
<dbReference type="EMBL" id="RBVX01000083">
    <property type="protein sequence ID" value="RSL29232.1"/>
    <property type="molecule type" value="Genomic_DNA"/>
</dbReference>
<protein>
    <submittedName>
        <fullName evidence="1">Uncharacterized protein</fullName>
    </submittedName>
</protein>
<name>A0A428MSX4_9BACI</name>
<dbReference type="RefSeq" id="WP_125562920.1">
    <property type="nucleotide sequence ID" value="NZ_RBVX01000083.1"/>
</dbReference>
<keyword evidence="2" id="KW-1185">Reference proteome</keyword>
<organism evidence="1 2">
    <name type="scientific">Salibacterium salarium</name>
    <dbReference type="NCBI Taxonomy" id="284579"/>
    <lineage>
        <taxon>Bacteria</taxon>
        <taxon>Bacillati</taxon>
        <taxon>Bacillota</taxon>
        <taxon>Bacilli</taxon>
        <taxon>Bacillales</taxon>
        <taxon>Bacillaceae</taxon>
    </lineage>
</organism>
<sequence length="69" mass="8149">MRNMRYSFEKVNGEQRWQVRLNGEYVMHTDVKDSAVIDGILREKGYDSREEYFRECVERNMAVLNGGGD</sequence>
<dbReference type="AlphaFoldDB" id="A0A428MSX4"/>